<dbReference type="EMBL" id="WQMT02000005">
    <property type="protein sequence ID" value="KAG9223357.1"/>
    <property type="molecule type" value="Genomic_DNA"/>
</dbReference>
<protein>
    <submittedName>
        <fullName evidence="1">Uncharacterized protein</fullName>
    </submittedName>
</protein>
<keyword evidence="2" id="KW-1185">Reference proteome</keyword>
<evidence type="ECO:0000313" key="1">
    <source>
        <dbReference type="EMBL" id="KAG9223357.1"/>
    </source>
</evidence>
<organism evidence="1 2">
    <name type="scientific">Pleurotus cornucopiae</name>
    <name type="common">Cornucopia mushroom</name>
    <dbReference type="NCBI Taxonomy" id="5321"/>
    <lineage>
        <taxon>Eukaryota</taxon>
        <taxon>Fungi</taxon>
        <taxon>Dikarya</taxon>
        <taxon>Basidiomycota</taxon>
        <taxon>Agaricomycotina</taxon>
        <taxon>Agaricomycetes</taxon>
        <taxon>Agaricomycetidae</taxon>
        <taxon>Agaricales</taxon>
        <taxon>Pleurotineae</taxon>
        <taxon>Pleurotaceae</taxon>
        <taxon>Pleurotus</taxon>
    </lineage>
</organism>
<gene>
    <name evidence="1" type="ORF">CCMSSC00406_0010410</name>
</gene>
<reference evidence="1 2" key="1">
    <citation type="journal article" date="2021" name="Appl. Environ. Microbiol.">
        <title>Genetic linkage and physical mapping for an oyster mushroom Pleurotus cornucopiae and QTL analysis for the trait cap color.</title>
        <authorList>
            <person name="Zhang Y."/>
            <person name="Gao W."/>
            <person name="Sonnenberg A."/>
            <person name="Chen Q."/>
            <person name="Zhang J."/>
            <person name="Huang C."/>
        </authorList>
    </citation>
    <scope>NUCLEOTIDE SEQUENCE [LARGE SCALE GENOMIC DNA]</scope>
    <source>
        <strain evidence="1">CCMSSC00406</strain>
    </source>
</reference>
<proteinExistence type="predicted"/>
<name>A0ACB7IYM2_PLECO</name>
<evidence type="ECO:0000313" key="2">
    <source>
        <dbReference type="Proteomes" id="UP000824881"/>
    </source>
</evidence>
<accession>A0ACB7IYM2</accession>
<dbReference type="Proteomes" id="UP000824881">
    <property type="component" value="Unassembled WGS sequence"/>
</dbReference>
<sequence length="965" mass="103643">MQTIKEAIVGKASTGTEEARSADLKDMTALVTGGTGGIGLEVAKALATSGARVLVMSRKSENGEKAVAQIQAAGETPVDVKFIACDLGNLKEVRSVAEQIKKDEGRLDILVAAAGVGVNKFDETKDGIDRHLGVNHLGHFLLINRLLPLMIETSKFPTLNAAQARVPRIVTISSELHRTAPGSIKFSNKAEVASTGASKETNESKDLSANSLYARTKVANILFTRRLVDSVLAPNNINVMALATHPGAVHTGQQDQFKEAYGEVIGSVLKSVTVPFMKDPNQGSASTVWAAVSREVDGSDGGGGRNKWQGSYVTDPGTKSNPTAQASNDELANNLWRLSEELIREKLGSDALLKWGAMSYALSLSELVHPETDGSQSNPTAGGAAEAQTILFDPDFSYGLDTEAPLADKDSDERRSWIDGVSLRGEASDESEYNEIYGSGDDYGDDCATSNDVEDTRDTRTSEFAAATDKDQPPSGERVSIEYNATQFMLGGLQKAGNRTAAPCEPRRVTDDQSQSETLGCFTPMEAWARQILLTHDIPECQHDESYIPSSLIMFAETFYDGFVHSTEQLLRESLVRQAQRHSPVLELQDFCFDVDVQLKLTPPFHNITSTRVFRTLRTTSARKLQDLQRKVDFITGKLDRASEKEDVPRQTRNSKVQAIKQNLDEQLLLGRVVKDLATTAKPKDKQKGAVSTPAPARKSKQKDDKATPTPTPDAESISTAPKQKGRLPKISRNAQPIRAISPTSAYRGGKGKNAALLENTLRAPPVMSSAMAPPPPPAPTMLHSEVPSGQVVPQAEEQSTSDPRPANLAGSASASGSLPPIFVPYDYPTPTDSLPPSRDSSVLRMLDGEVAQHAIPPILTALSGLSSPDTLPGTVSDDGITTTPDVDANVTPKAAPRRSGRKVNPTPKAEELMQTRARAKARVEKKAVGSLTKEVGMSTRSLTGKAGPSTPTPQPLVRKRKLGD</sequence>
<comment type="caution">
    <text evidence="1">The sequence shown here is derived from an EMBL/GenBank/DDBJ whole genome shotgun (WGS) entry which is preliminary data.</text>
</comment>